<organism evidence="4 5">
    <name type="scientific">Aquilegia coerulea</name>
    <name type="common">Rocky mountain columbine</name>
    <dbReference type="NCBI Taxonomy" id="218851"/>
    <lineage>
        <taxon>Eukaryota</taxon>
        <taxon>Viridiplantae</taxon>
        <taxon>Streptophyta</taxon>
        <taxon>Embryophyta</taxon>
        <taxon>Tracheophyta</taxon>
        <taxon>Spermatophyta</taxon>
        <taxon>Magnoliopsida</taxon>
        <taxon>Ranunculales</taxon>
        <taxon>Ranunculaceae</taxon>
        <taxon>Thalictroideae</taxon>
        <taxon>Aquilegia</taxon>
    </lineage>
</organism>
<dbReference type="STRING" id="218851.A0A2G5CMF6"/>
<dbReference type="InterPro" id="IPR043519">
    <property type="entry name" value="NT_sf"/>
</dbReference>
<dbReference type="InterPro" id="IPR054708">
    <property type="entry name" value="MTPAP-like_central"/>
</dbReference>
<dbReference type="Pfam" id="PF22600">
    <property type="entry name" value="MTPAP-like_central"/>
    <property type="match status" value="1"/>
</dbReference>
<dbReference type="Gene3D" id="3.30.460.10">
    <property type="entry name" value="Beta Polymerase, domain 2"/>
    <property type="match status" value="1"/>
</dbReference>
<name>A0A2G5CMF6_AQUCA</name>
<dbReference type="SUPFAM" id="SSF81301">
    <property type="entry name" value="Nucleotidyltransferase"/>
    <property type="match status" value="1"/>
</dbReference>
<feature type="region of interest" description="Disordered" evidence="1">
    <location>
        <begin position="334"/>
        <end position="378"/>
    </location>
</feature>
<evidence type="ECO:0008006" key="6">
    <source>
        <dbReference type="Google" id="ProtNLM"/>
    </source>
</evidence>
<dbReference type="Gene3D" id="1.10.1410.10">
    <property type="match status" value="1"/>
</dbReference>
<feature type="domain" description="PAP/OAS1 substrate-binding-related" evidence="3">
    <location>
        <begin position="147"/>
        <end position="303"/>
    </location>
</feature>
<keyword evidence="5" id="KW-1185">Reference proteome</keyword>
<evidence type="ECO:0000256" key="1">
    <source>
        <dbReference type="SAM" id="MobiDB-lite"/>
    </source>
</evidence>
<dbReference type="InterPro" id="IPR058920">
    <property type="entry name" value="PAP-OAS1-bd-rel"/>
</dbReference>
<dbReference type="Proteomes" id="UP000230069">
    <property type="component" value="Unassembled WGS sequence"/>
</dbReference>
<feature type="compositionally biased region" description="Polar residues" evidence="1">
    <location>
        <begin position="362"/>
        <end position="378"/>
    </location>
</feature>
<dbReference type="SUPFAM" id="SSF81631">
    <property type="entry name" value="PAP/OAS1 substrate-binding domain"/>
    <property type="match status" value="1"/>
</dbReference>
<evidence type="ECO:0000259" key="3">
    <source>
        <dbReference type="Pfam" id="PF26180"/>
    </source>
</evidence>
<dbReference type="OrthoDB" id="273917at2759"/>
<evidence type="ECO:0000313" key="5">
    <source>
        <dbReference type="Proteomes" id="UP000230069"/>
    </source>
</evidence>
<feature type="domain" description="Poly(A) RNA polymerase mitochondrial-like central palm" evidence="2">
    <location>
        <begin position="48"/>
        <end position="141"/>
    </location>
</feature>
<reference evidence="4 5" key="1">
    <citation type="submission" date="2017-09" db="EMBL/GenBank/DDBJ databases">
        <title>WGS assembly of Aquilegia coerulea Goldsmith.</title>
        <authorList>
            <person name="Hodges S."/>
            <person name="Kramer E."/>
            <person name="Nordborg M."/>
            <person name="Tomkins J."/>
            <person name="Borevitz J."/>
            <person name="Derieg N."/>
            <person name="Yan J."/>
            <person name="Mihaltcheva S."/>
            <person name="Hayes R.D."/>
            <person name="Rokhsar D."/>
        </authorList>
    </citation>
    <scope>NUCLEOTIDE SEQUENCE [LARGE SCALE GENOMIC DNA]</scope>
    <source>
        <strain evidence="5">cv. Goldsmith</strain>
    </source>
</reference>
<proteinExistence type="predicted"/>
<gene>
    <name evidence="4" type="ORF">AQUCO_04500247v1</name>
</gene>
<dbReference type="InterPro" id="IPR058921">
    <property type="entry name" value="PAP/OAS1-rel"/>
</dbReference>
<dbReference type="PANTHER" id="PTHR45979:SF2">
    <property type="entry name" value="PAP_OAS1 SUBSTRATE-BINDING DOMAIN SUPERFAMILY"/>
    <property type="match status" value="1"/>
</dbReference>
<accession>A0A2G5CMF6</accession>
<dbReference type="Pfam" id="PF26180">
    <property type="entry name" value="PAP-OAS1"/>
    <property type="match status" value="1"/>
</dbReference>
<dbReference type="AlphaFoldDB" id="A0A2G5CMF6"/>
<evidence type="ECO:0000259" key="2">
    <source>
        <dbReference type="Pfam" id="PF22600"/>
    </source>
</evidence>
<sequence>MYVTVSYIWGLRHIVFGRSPLQFMVHIDWREVTKTRNHLSSNLEHPCGFLVLPFGSVPLNTYLPDGDIDLTALSSQNVEDVAKGMEAILRHEQQNITSAYEVKDVQYICAQVQLIKCLVQSIILDISFNQYGGFSTIHFLQQVDCYIGHGHLFKRSIILVKAWCYYESRVLGAHHGLISTYALEIMVLYIFQFFSRDIIAGSLEVLYRLLNYVDKFDWNNYYISINAPINGVIFLSCLPQIVVKKPEIDGSRPLLSKEYLRHFAEMPETNSHAFQKKHLNIIDPLRENNNLERSVSQGIQVHIPGWDLQGCFNAHIPPNRRRIPPIVWQLKNKEVLPDTTPPKQSSNKTSHDTTLRIPEQGMNKSNLDSTNNLKRYVS</sequence>
<dbReference type="PANTHER" id="PTHR45979">
    <property type="entry name" value="PAP/OAS1 SUBSTRATE-BINDING DOMAIN SUPERFAMILY"/>
    <property type="match status" value="1"/>
</dbReference>
<dbReference type="InParanoid" id="A0A2G5CMF6"/>
<dbReference type="EMBL" id="KZ305062">
    <property type="protein sequence ID" value="PIA32502.1"/>
    <property type="molecule type" value="Genomic_DNA"/>
</dbReference>
<protein>
    <recommendedName>
        <fullName evidence="6">Polymerase nucleotidyl transferase domain-containing protein</fullName>
    </recommendedName>
</protein>
<dbReference type="FunCoup" id="A0A2G5CMF6">
    <property type="interactions" value="8"/>
</dbReference>
<evidence type="ECO:0000313" key="4">
    <source>
        <dbReference type="EMBL" id="PIA32502.1"/>
    </source>
</evidence>